<feature type="transmembrane region" description="Helical" evidence="2">
    <location>
        <begin position="1092"/>
        <end position="1110"/>
    </location>
</feature>
<protein>
    <submittedName>
        <fullName evidence="3">14285_t:CDS:1</fullName>
    </submittedName>
</protein>
<organism evidence="3 4">
    <name type="scientific">Ambispora leptoticha</name>
    <dbReference type="NCBI Taxonomy" id="144679"/>
    <lineage>
        <taxon>Eukaryota</taxon>
        <taxon>Fungi</taxon>
        <taxon>Fungi incertae sedis</taxon>
        <taxon>Mucoromycota</taxon>
        <taxon>Glomeromycotina</taxon>
        <taxon>Glomeromycetes</taxon>
        <taxon>Archaeosporales</taxon>
        <taxon>Ambisporaceae</taxon>
        <taxon>Ambispora</taxon>
    </lineage>
</organism>
<feature type="transmembrane region" description="Helical" evidence="2">
    <location>
        <begin position="989"/>
        <end position="1021"/>
    </location>
</feature>
<dbReference type="AlphaFoldDB" id="A0A9N9CJH8"/>
<name>A0A9N9CJH8_9GLOM</name>
<feature type="transmembrane region" description="Helical" evidence="2">
    <location>
        <begin position="877"/>
        <end position="896"/>
    </location>
</feature>
<accession>A0A9N9CJH8</accession>
<feature type="transmembrane region" description="Helical" evidence="2">
    <location>
        <begin position="908"/>
        <end position="936"/>
    </location>
</feature>
<keyword evidence="2" id="KW-0472">Membrane</keyword>
<evidence type="ECO:0000256" key="1">
    <source>
        <dbReference type="SAM" id="MobiDB-lite"/>
    </source>
</evidence>
<evidence type="ECO:0000313" key="3">
    <source>
        <dbReference type="EMBL" id="CAG8601199.1"/>
    </source>
</evidence>
<gene>
    <name evidence="3" type="ORF">ALEPTO_LOCUS8153</name>
</gene>
<proteinExistence type="predicted"/>
<dbReference type="Proteomes" id="UP000789508">
    <property type="component" value="Unassembled WGS sequence"/>
</dbReference>
<keyword evidence="2" id="KW-1133">Transmembrane helix</keyword>
<evidence type="ECO:0000256" key="2">
    <source>
        <dbReference type="SAM" id="Phobius"/>
    </source>
</evidence>
<keyword evidence="2" id="KW-0812">Transmembrane</keyword>
<reference evidence="3" key="1">
    <citation type="submission" date="2021-06" db="EMBL/GenBank/DDBJ databases">
        <authorList>
            <person name="Kallberg Y."/>
            <person name="Tangrot J."/>
            <person name="Rosling A."/>
        </authorList>
    </citation>
    <scope>NUCLEOTIDE SEQUENCE</scope>
    <source>
        <strain evidence="3">FL130A</strain>
    </source>
</reference>
<comment type="caution">
    <text evidence="3">The sequence shown here is derived from an EMBL/GenBank/DDBJ whole genome shotgun (WGS) entry which is preliminary data.</text>
</comment>
<dbReference type="SUPFAM" id="SSF82171">
    <property type="entry name" value="DPP6 N-terminal domain-like"/>
    <property type="match status" value="1"/>
</dbReference>
<sequence length="1254" mass="145214">MADDFSPLTSASERLINTLNSKELSTDLQYVVMNSSRKALAVLDLRTRSFNVRRVEANLKAYHELFSFKGVPTPICRPSEGLDRWSIAISDFDETGNFSVALSCLETSREESDHTKTIDQVLPTHSQYGEANLKLRLEGMSHDSTVILICQRKRLKEFFFINYGGIVKFVTGSKLIIMGRQGFCIGSVNELRAIPYNIQDEDCDDEAKPLEVKPGDAAQIYLFPPPMKALLDRLEGNAFCAFLDNCIRLKYLNSIDSRDNIEVFSLNTGRFKFLCNNPDYNSNLNTNVGIPIYARSSDNQYFATTLDNNTIVIYLLENTLDIAIARIDEFTEEEDNFISFLGFCENDTKLFILLEKNHQYRFFLWDLFTSNETYIQEFKPKQMEWVTHPYKQPFIQFDNQIVGFTKEKQAVLLEMPKIELGIAEFDESDNNDKINHDLHSYEPWFQPNQTVKHAKKFPNGHRLIVGMQTIQIWQETDDKDKERLVYIWRIPKELEQATYTKILSFWARETRLVGKFKKEKSFDEKTDEKADEIIEGTNWELPKYTHIRDAAESLLFLHQQRKQAKSIDRCNRLGKIIKHVATIIAEFAERLPNQFRLLDSRYFIMAALVEAQCVEQIMDILDSRDEYKDPRNLHIPHLEVKKQGKLNFLQSYGFRLPKKESELSLAIKTGDPVIVEKLLEYYKRNAAKNAGWMFTVTQELPMIFERYPRFAHRFFDKKSFVSAKEISFDSWHNHQLAIQAAGKKAFTFVPNLFLDTAKSEKRLKRHSHTDEDLQVPYYRMVPLPNITVAPKANLLFGIISLGNAIQHRSPFAKLILLDPTGKIFKNPAIEAVINYTWEHTGKISTWVAFGFSVIFSVLFVWLCHLHLNYIVLNKHNWYYLPGWIITVYISGLWLFIQIQRMQFHRGPPWLAICFWFESAVIALCFFVDLIIGAVYADVYIHRSEVDNSYCSTRIEACKWQVSILAFACLGVWSHLFLRMRFLPRIGEYIIIACQIVVKLWLFLASQIFVITGYGVAMYMILRFVPVLDVEPVLQNFVGVNTISPTNNTTLAINEDFDVTDRNDNRYFEYYTAIEGAYSWILGQYDVLTRWDFLPVHLIVILGSIFLVTIMQNIDVVSNENTRDAKHYARMQTRAQFTVDYGNIATLWTNWSKQEKPRYIYYQVRHKPQEDQEDVHAAHLSTDNLESRGRLSVSTDVSRGHSPARSDISATSGASSHVMDLGSEIQMMIQQLEGQKTQIALLTSTLQRMANNNAR</sequence>
<feature type="region of interest" description="Disordered" evidence="1">
    <location>
        <begin position="1185"/>
        <end position="1214"/>
    </location>
</feature>
<dbReference type="OrthoDB" id="2433234at2759"/>
<dbReference type="EMBL" id="CAJVPS010004237">
    <property type="protein sequence ID" value="CAG8601199.1"/>
    <property type="molecule type" value="Genomic_DNA"/>
</dbReference>
<keyword evidence="4" id="KW-1185">Reference proteome</keyword>
<feature type="transmembrane region" description="Helical" evidence="2">
    <location>
        <begin position="846"/>
        <end position="871"/>
    </location>
</feature>
<evidence type="ECO:0000313" key="4">
    <source>
        <dbReference type="Proteomes" id="UP000789508"/>
    </source>
</evidence>
<feature type="transmembrane region" description="Helical" evidence="2">
    <location>
        <begin position="959"/>
        <end position="977"/>
    </location>
</feature>